<dbReference type="InterPro" id="IPR027417">
    <property type="entry name" value="P-loop_NTPase"/>
</dbReference>
<dbReference type="InterPro" id="IPR003959">
    <property type="entry name" value="ATPase_AAA_core"/>
</dbReference>
<dbReference type="PIRSF" id="PIRSF029347">
    <property type="entry name" value="RecF"/>
    <property type="match status" value="1"/>
</dbReference>
<accession>A0A1W1BL91</accession>
<dbReference type="InterPro" id="IPR051396">
    <property type="entry name" value="Bact_Antivir_Def_Nuclease"/>
</dbReference>
<feature type="domain" description="ATPase AAA-type core" evidence="1">
    <location>
        <begin position="23"/>
        <end position="324"/>
    </location>
</feature>
<dbReference type="PANTHER" id="PTHR43581:SF4">
    <property type="entry name" value="ATP_GTP PHOSPHATASE"/>
    <property type="match status" value="1"/>
</dbReference>
<gene>
    <name evidence="2" type="ORF">MNB_SV-3-1245</name>
</gene>
<name>A0A1W1BL91_9ZZZZ</name>
<dbReference type="GO" id="GO:0016887">
    <property type="term" value="F:ATP hydrolysis activity"/>
    <property type="evidence" value="ECO:0007669"/>
    <property type="project" value="InterPro"/>
</dbReference>
<dbReference type="Pfam" id="PF13304">
    <property type="entry name" value="AAA_21"/>
    <property type="match status" value="1"/>
</dbReference>
<reference evidence="2" key="1">
    <citation type="submission" date="2016-10" db="EMBL/GenBank/DDBJ databases">
        <authorList>
            <person name="de Groot N.N."/>
        </authorList>
    </citation>
    <scope>NUCLEOTIDE SEQUENCE</scope>
</reference>
<dbReference type="Gene3D" id="3.40.50.300">
    <property type="entry name" value="P-loop containing nucleotide triphosphate hydrolases"/>
    <property type="match status" value="1"/>
</dbReference>
<dbReference type="SUPFAM" id="SSF52540">
    <property type="entry name" value="P-loop containing nucleoside triphosphate hydrolases"/>
    <property type="match status" value="1"/>
</dbReference>
<evidence type="ECO:0000313" key="2">
    <source>
        <dbReference type="EMBL" id="SFV54241.1"/>
    </source>
</evidence>
<evidence type="ECO:0000259" key="1">
    <source>
        <dbReference type="Pfam" id="PF13304"/>
    </source>
</evidence>
<dbReference type="PANTHER" id="PTHR43581">
    <property type="entry name" value="ATP/GTP PHOSPHATASE"/>
    <property type="match status" value="1"/>
</dbReference>
<protein>
    <recommendedName>
        <fullName evidence="1">ATPase AAA-type core domain-containing protein</fullName>
    </recommendedName>
</protein>
<dbReference type="EMBL" id="FPHI01000007">
    <property type="protein sequence ID" value="SFV54241.1"/>
    <property type="molecule type" value="Genomic_DNA"/>
</dbReference>
<dbReference type="GO" id="GO:0005524">
    <property type="term" value="F:ATP binding"/>
    <property type="evidence" value="ECO:0007669"/>
    <property type="project" value="InterPro"/>
</dbReference>
<proteinExistence type="predicted"/>
<organism evidence="2">
    <name type="scientific">hydrothermal vent metagenome</name>
    <dbReference type="NCBI Taxonomy" id="652676"/>
    <lineage>
        <taxon>unclassified sequences</taxon>
        <taxon>metagenomes</taxon>
        <taxon>ecological metagenomes</taxon>
    </lineage>
</organism>
<dbReference type="InterPro" id="IPR014555">
    <property type="entry name" value="RecF-like"/>
</dbReference>
<dbReference type="AlphaFoldDB" id="A0A1W1BL91"/>
<sequence length="383" mass="44231">MIEKIHIQNFKSIYDLELEVGRVNLFIGENGSGKSNLLEALVFVSASESNMLANEFLVSRGLRVPEPELMRSAFYEEDRNKDIKISIDCGTQEDIKEEYFFKNTNEAYSKWEVVIGSDKKISEYTDQLKQIPKEELFSSENHGVYKLVKLHLNDFYHKLELSINLNNFIIYSPENTALRIFEKEKQIQPLGINGEGLLKLLKVINNYEDKSYINTIIESLQLFNWFEDITIPTDISSMEDRVIIKDKYLYREFTQRSANEGFLFILFYITLIVAEETPKAFAIDNIDASLNPKLCTKLMTLLTELAKKYDKQIFLTTHNPAILDGIDLNDKEQKLFVVSRNKKGHTRMKEITVENKPKSSTNEPLKLSEAFLRGYLGGLPKGF</sequence>